<dbReference type="Proteomes" id="UP001497525">
    <property type="component" value="Unassembled WGS sequence"/>
</dbReference>
<comment type="caution">
    <text evidence="1">The sequence shown here is derived from an EMBL/GenBank/DDBJ whole genome shotgun (WGS) entry which is preliminary data.</text>
</comment>
<organism evidence="1 2">
    <name type="scientific">Calicophoron daubneyi</name>
    <name type="common">Rumen fluke</name>
    <name type="synonym">Paramphistomum daubneyi</name>
    <dbReference type="NCBI Taxonomy" id="300641"/>
    <lineage>
        <taxon>Eukaryota</taxon>
        <taxon>Metazoa</taxon>
        <taxon>Spiralia</taxon>
        <taxon>Lophotrochozoa</taxon>
        <taxon>Platyhelminthes</taxon>
        <taxon>Trematoda</taxon>
        <taxon>Digenea</taxon>
        <taxon>Plagiorchiida</taxon>
        <taxon>Pronocephalata</taxon>
        <taxon>Paramphistomoidea</taxon>
        <taxon>Paramphistomidae</taxon>
        <taxon>Calicophoron</taxon>
    </lineage>
</organism>
<dbReference type="AlphaFoldDB" id="A0AAV2TU88"/>
<dbReference type="InterPro" id="IPR036322">
    <property type="entry name" value="WD40_repeat_dom_sf"/>
</dbReference>
<proteinExistence type="predicted"/>
<gene>
    <name evidence="1" type="ORF">CDAUBV1_LOCUS15729</name>
</gene>
<reference evidence="1" key="1">
    <citation type="submission" date="2024-06" db="EMBL/GenBank/DDBJ databases">
        <authorList>
            <person name="Liu X."/>
            <person name="Lenzi L."/>
            <person name="Haldenby T S."/>
            <person name="Uol C."/>
        </authorList>
    </citation>
    <scope>NUCLEOTIDE SEQUENCE</scope>
</reference>
<evidence type="ECO:0008006" key="3">
    <source>
        <dbReference type="Google" id="ProtNLM"/>
    </source>
</evidence>
<evidence type="ECO:0000313" key="2">
    <source>
        <dbReference type="Proteomes" id="UP001497525"/>
    </source>
</evidence>
<dbReference type="EMBL" id="CAXLJL010000711">
    <property type="protein sequence ID" value="CAL5140408.1"/>
    <property type="molecule type" value="Genomic_DNA"/>
</dbReference>
<dbReference type="InterPro" id="IPR015943">
    <property type="entry name" value="WD40/YVTN_repeat-like_dom_sf"/>
</dbReference>
<name>A0AAV2TU88_CALDB</name>
<dbReference type="Gene3D" id="2.130.10.10">
    <property type="entry name" value="YVTN repeat-like/Quinoprotein amine dehydrogenase"/>
    <property type="match status" value="1"/>
</dbReference>
<sequence>MYPLLLTTTNEKQPDAVVAWDPLAGNPIATLPGEPALHSSVATFNGGVVCAANKKPFIQLWNFQNAASNHKRVLTKSLVSALTFTPDGVYLFLAFDRDVYVYQTSSGCLIGIIEGGHSARIGEMKLATRWPSNPPMLVTADSSGFVACWSLGSLVDELGLLSSDRRSNNQPIEGTEDGAQSANKQTPIWYTLQASRSLPRLDFVQSAVLIAGSDGLKVVNLLDGTVIGTTLTGIPGGLHSLCCVPTIGKVFSGADDGVLHTTYVSMKQQIVVTRKEVRRCFTNSQLPTAMKAITELILAPVDYSLLVVGARGGLIEVLRPDAFLTRLQQFSVLNPINPTDATVTYQLTGLCFVPRPDWLCTMSERTTSVNSAATHESDDGKIMDTSGEASSASRNFFGIEPLKRRFGWHLDDIVRVRLPARSEWTDISSEMSSVYMDEFYMAPEEVQTAPDKSEVSQLRQEIEKLTSANRELLRRLVDDVLRS</sequence>
<protein>
    <recommendedName>
        <fullName evidence="3">Pre-rRNA-processing protein IPI3</fullName>
    </recommendedName>
</protein>
<dbReference type="SUPFAM" id="SSF50978">
    <property type="entry name" value="WD40 repeat-like"/>
    <property type="match status" value="1"/>
</dbReference>
<evidence type="ECO:0000313" key="1">
    <source>
        <dbReference type="EMBL" id="CAL5140408.1"/>
    </source>
</evidence>
<accession>A0AAV2TU88</accession>